<evidence type="ECO:0000313" key="1">
    <source>
        <dbReference type="EMBL" id="PXX49003.1"/>
    </source>
</evidence>
<evidence type="ECO:0000313" key="2">
    <source>
        <dbReference type="Proteomes" id="UP000248395"/>
    </source>
</evidence>
<gene>
    <name evidence="1" type="ORF">DFR38_10539</name>
</gene>
<organism evidence="1 2">
    <name type="scientific">Aquitalea magnusonii</name>
    <dbReference type="NCBI Taxonomy" id="332411"/>
    <lineage>
        <taxon>Bacteria</taxon>
        <taxon>Pseudomonadati</taxon>
        <taxon>Pseudomonadota</taxon>
        <taxon>Betaproteobacteria</taxon>
        <taxon>Neisseriales</taxon>
        <taxon>Chromobacteriaceae</taxon>
        <taxon>Aquitalea</taxon>
    </lineage>
</organism>
<proteinExistence type="predicted"/>
<dbReference type="Gene3D" id="1.10.3230.30">
    <property type="entry name" value="Phage gp6-like head-tail connector protein"/>
    <property type="match status" value="1"/>
</dbReference>
<name>A0A318JM94_9NEIS</name>
<protein>
    <recommendedName>
        <fullName evidence="3">PhiE125 gp8 family phage protein</fullName>
    </recommendedName>
</protein>
<sequence length="184" mass="20156">MREKLVAAAAPLFSDLSMVRTQCRIDEDETDLDGLLTLFVSAAVATAEHEMQRPILPQSWCRTFDDVGVALLALRSDVLAVSSIVARDASGVETPLPMHAWRLARGKDLILFDGWPADAVEVDVSFSCGAWTVSTVPDAIRQWVLIRVATALRNSEEVIQGASAVAMLPRSHVDGLLDPWRRYA</sequence>
<dbReference type="Proteomes" id="UP000248395">
    <property type="component" value="Unassembled WGS sequence"/>
</dbReference>
<dbReference type="CDD" id="cd08054">
    <property type="entry name" value="gp6"/>
    <property type="match status" value="1"/>
</dbReference>
<dbReference type="EMBL" id="QJKC01000005">
    <property type="protein sequence ID" value="PXX49003.1"/>
    <property type="molecule type" value="Genomic_DNA"/>
</dbReference>
<evidence type="ECO:0008006" key="3">
    <source>
        <dbReference type="Google" id="ProtNLM"/>
    </source>
</evidence>
<dbReference type="OrthoDB" id="8594522at2"/>
<comment type="caution">
    <text evidence="1">The sequence shown here is derived from an EMBL/GenBank/DDBJ whole genome shotgun (WGS) entry which is preliminary data.</text>
</comment>
<dbReference type="RefSeq" id="WP_059287571.1">
    <property type="nucleotide sequence ID" value="NZ_LNQU01000270.1"/>
</dbReference>
<keyword evidence="2" id="KW-1185">Reference proteome</keyword>
<dbReference type="AlphaFoldDB" id="A0A318JM94"/>
<accession>A0A318JM94</accession>
<reference evidence="1 2" key="1">
    <citation type="submission" date="2018-05" db="EMBL/GenBank/DDBJ databases">
        <title>Genomic Encyclopedia of Type Strains, Phase IV (KMG-IV): sequencing the most valuable type-strain genomes for metagenomic binning, comparative biology and taxonomic classification.</title>
        <authorList>
            <person name="Goeker M."/>
        </authorList>
    </citation>
    <scope>NUCLEOTIDE SEQUENCE [LARGE SCALE GENOMIC DNA]</scope>
    <source>
        <strain evidence="1 2">DSM 25134</strain>
    </source>
</reference>